<organism evidence="1">
    <name type="scientific">uncultured Caudovirales phage</name>
    <dbReference type="NCBI Taxonomy" id="2100421"/>
    <lineage>
        <taxon>Viruses</taxon>
        <taxon>Duplodnaviria</taxon>
        <taxon>Heunggongvirae</taxon>
        <taxon>Uroviricota</taxon>
        <taxon>Caudoviricetes</taxon>
        <taxon>Peduoviridae</taxon>
        <taxon>Maltschvirus</taxon>
        <taxon>Maltschvirus maltsch</taxon>
    </lineage>
</organism>
<gene>
    <name evidence="1" type="ORF">UFOVP760_286</name>
</gene>
<proteinExistence type="predicted"/>
<protein>
    <submittedName>
        <fullName evidence="1">Uncharacterized protein</fullName>
    </submittedName>
</protein>
<reference evidence="1" key="1">
    <citation type="submission" date="2020-05" db="EMBL/GenBank/DDBJ databases">
        <authorList>
            <person name="Chiriac C."/>
            <person name="Salcher M."/>
            <person name="Ghai R."/>
            <person name="Kavagutti S V."/>
        </authorList>
    </citation>
    <scope>NUCLEOTIDE SEQUENCE</scope>
</reference>
<name>A0A6J7X9C6_9CAUD</name>
<sequence length="128" mass="14968">MSWINVKDKLPEEGKYVLARHNRGTWNDETDQANVNCVVVKFVKGISVEERKLMKEGKLPSSKKTLGSYNKELDKIIYSDIDRWKIYKKEDQDGNNLMPYYWDTFGPDSFFGQTITHWMPIEPLDTSS</sequence>
<dbReference type="EMBL" id="LR798360">
    <property type="protein sequence ID" value="CAB5226512.1"/>
    <property type="molecule type" value="Genomic_DNA"/>
</dbReference>
<evidence type="ECO:0000313" key="1">
    <source>
        <dbReference type="EMBL" id="CAB5226512.1"/>
    </source>
</evidence>
<accession>A0A6J7X9C6</accession>